<organism evidence="5 6">
    <name type="scientific">Nonomuraea endophytica</name>
    <dbReference type="NCBI Taxonomy" id="714136"/>
    <lineage>
        <taxon>Bacteria</taxon>
        <taxon>Bacillati</taxon>
        <taxon>Actinomycetota</taxon>
        <taxon>Actinomycetes</taxon>
        <taxon>Streptosporangiales</taxon>
        <taxon>Streptosporangiaceae</taxon>
        <taxon>Nonomuraea</taxon>
    </lineage>
</organism>
<keyword evidence="2" id="KW-0547">Nucleotide-binding</keyword>
<sequence>MSEVPHHVIELAEQRVKARAERDYALADELRARIEHEGWLVKDAPDGYTLSEKPPYTIWPTVRSIPITGATDAGPPRHLNPRAVGPTSGTGRDTTGGGEGSAGGTAGGAGAQQDPAAELGFSGDPQSSGAPEDDMLHAQRIWDASLAANRLDDAGVNQQRQRAEIADVTVSVGLIADGRPDDVRACVEALLEHTDAAVLALDLGNRDGVGDVLHEFATRRPERVTVWHVAELPHWFWGSAGWGACRTTLLRLDTSDVHVLMETSTILTGDALTPLTAAIQRGAVAAGWKGADPDADGHTWYEAGPGRVRALMGYLMAVRRAEALAAMPQEARYYRNADLELSLGLDGELVVPQETLPVHGLRHHGYHDVDEDYRERESRRTYDRVLRLLRPS</sequence>
<dbReference type="GO" id="GO:0005524">
    <property type="term" value="F:ATP binding"/>
    <property type="evidence" value="ECO:0007669"/>
    <property type="project" value="UniProtKB-KW"/>
</dbReference>
<keyword evidence="3" id="KW-0067">ATP-binding</keyword>
<evidence type="ECO:0000256" key="4">
    <source>
        <dbReference type="SAM" id="MobiDB-lite"/>
    </source>
</evidence>
<keyword evidence="1" id="KW-0436">Ligase</keyword>
<evidence type="ECO:0000313" key="6">
    <source>
        <dbReference type="Proteomes" id="UP000568380"/>
    </source>
</evidence>
<evidence type="ECO:0000256" key="3">
    <source>
        <dbReference type="ARBA" id="ARBA00022840"/>
    </source>
</evidence>
<accession>A0A7W8EDH3</accession>
<proteinExistence type="predicted"/>
<evidence type="ECO:0000256" key="2">
    <source>
        <dbReference type="ARBA" id="ARBA00022741"/>
    </source>
</evidence>
<dbReference type="EMBL" id="JACHIN010000001">
    <property type="protein sequence ID" value="MBB5075398.1"/>
    <property type="molecule type" value="Genomic_DNA"/>
</dbReference>
<dbReference type="InterPro" id="IPR029044">
    <property type="entry name" value="Nucleotide-diphossugar_trans"/>
</dbReference>
<protein>
    <submittedName>
        <fullName evidence="5">Uncharacterized protein</fullName>
    </submittedName>
</protein>
<evidence type="ECO:0000313" key="5">
    <source>
        <dbReference type="EMBL" id="MBB5075398.1"/>
    </source>
</evidence>
<reference evidence="5 6" key="1">
    <citation type="submission" date="2020-08" db="EMBL/GenBank/DDBJ databases">
        <title>Genomic Encyclopedia of Type Strains, Phase IV (KMG-IV): sequencing the most valuable type-strain genomes for metagenomic binning, comparative biology and taxonomic classification.</title>
        <authorList>
            <person name="Goeker M."/>
        </authorList>
    </citation>
    <scope>NUCLEOTIDE SEQUENCE [LARGE SCALE GENOMIC DNA]</scope>
    <source>
        <strain evidence="5 6">DSM 45385</strain>
    </source>
</reference>
<dbReference type="GO" id="GO:0006418">
    <property type="term" value="P:tRNA aminoacylation for protein translation"/>
    <property type="evidence" value="ECO:0007669"/>
    <property type="project" value="InterPro"/>
</dbReference>
<name>A0A7W8EDH3_9ACTN</name>
<feature type="region of interest" description="Disordered" evidence="4">
    <location>
        <begin position="67"/>
        <end position="132"/>
    </location>
</feature>
<dbReference type="AlphaFoldDB" id="A0A7W8EDH3"/>
<dbReference type="Proteomes" id="UP000568380">
    <property type="component" value="Unassembled WGS sequence"/>
</dbReference>
<dbReference type="SUPFAM" id="SSF53448">
    <property type="entry name" value="Nucleotide-diphospho-sugar transferases"/>
    <property type="match status" value="1"/>
</dbReference>
<dbReference type="Gene3D" id="1.20.120.1910">
    <property type="entry name" value="Cysteine-tRNA ligase, C-terminal anti-codon recognition domain"/>
    <property type="match status" value="1"/>
</dbReference>
<dbReference type="RefSeq" id="WP_184958468.1">
    <property type="nucleotide sequence ID" value="NZ_JACHIN010000001.1"/>
</dbReference>
<dbReference type="GO" id="GO:0004812">
    <property type="term" value="F:aminoacyl-tRNA ligase activity"/>
    <property type="evidence" value="ECO:0007669"/>
    <property type="project" value="InterPro"/>
</dbReference>
<dbReference type="InterPro" id="IPR009080">
    <property type="entry name" value="tRNAsynth_Ia_anticodon-bd"/>
</dbReference>
<comment type="caution">
    <text evidence="5">The sequence shown here is derived from an EMBL/GenBank/DDBJ whole genome shotgun (WGS) entry which is preliminary data.</text>
</comment>
<gene>
    <name evidence="5" type="ORF">HNR40_000844</name>
</gene>
<evidence type="ECO:0000256" key="1">
    <source>
        <dbReference type="ARBA" id="ARBA00022598"/>
    </source>
</evidence>
<feature type="compositionally biased region" description="Gly residues" evidence="4">
    <location>
        <begin position="94"/>
        <end position="110"/>
    </location>
</feature>
<dbReference type="SUPFAM" id="SSF47323">
    <property type="entry name" value="Anticodon-binding domain of a subclass of class I aminoacyl-tRNA synthetases"/>
    <property type="match status" value="1"/>
</dbReference>
<keyword evidence="6" id="KW-1185">Reference proteome</keyword>